<dbReference type="PANTHER" id="PTHR39177">
    <property type="entry name" value="ABC TRANSPORTER PERMEASE YTRC-RELATED"/>
    <property type="match status" value="1"/>
</dbReference>
<name>A0A151AMS5_9CLOT</name>
<dbReference type="PATRIC" id="fig|1121305.3.peg.1378"/>
<keyword evidence="1" id="KW-1133">Transmembrane helix</keyword>
<organism evidence="2 3">
    <name type="scientific">Clostridium colicanis DSM 13634</name>
    <dbReference type="NCBI Taxonomy" id="1121305"/>
    <lineage>
        <taxon>Bacteria</taxon>
        <taxon>Bacillati</taxon>
        <taxon>Bacillota</taxon>
        <taxon>Clostridia</taxon>
        <taxon>Eubacteriales</taxon>
        <taxon>Clostridiaceae</taxon>
        <taxon>Clostridium</taxon>
    </lineage>
</organism>
<feature type="transmembrane region" description="Helical" evidence="1">
    <location>
        <begin position="113"/>
        <end position="136"/>
    </location>
</feature>
<keyword evidence="1" id="KW-0472">Membrane</keyword>
<feature type="transmembrane region" description="Helical" evidence="1">
    <location>
        <begin position="151"/>
        <end position="172"/>
    </location>
</feature>
<dbReference type="PANTHER" id="PTHR39177:SF1">
    <property type="entry name" value="ABC TRANSPORTER PERMEASE YTRC-RELATED"/>
    <property type="match status" value="1"/>
</dbReference>
<evidence type="ECO:0000313" key="2">
    <source>
        <dbReference type="EMBL" id="KYH28934.1"/>
    </source>
</evidence>
<sequence length="362" mass="40637">MKNYLNKALLYKEWKNVRALSGLFLGQMLLYTILPFVNTVQSLQKEVSQGTFNNSYVHHFEQVFLKGDASQVVLIGTLILLGTFIVGIDIMGRKYDSLSSMPFKREEIIISKWIVAALTVIVPVILSSIVITFIYIGNKSVLAGYMNGSMIFQRALINSLTYLFVVTFIMLIQGFSGKNIIGGVIGTIFLLLPIGLFMLIFAFLRTLTLNPNILSQERYFAITDKFESIAMNISLAGYSCAINNLSIYQKAFVLAVVIPILVILLVYSFKNIPLERNGYIVIFAPLEIIFKIGVSVCFALLGGSIASEFFKGHYHLYRYGIDNLEIYVPIANKIITLTMLTTLLCGCIVYVITRKIIEMSKR</sequence>
<proteinExistence type="predicted"/>
<feature type="transmembrane region" description="Helical" evidence="1">
    <location>
        <begin position="247"/>
        <end position="267"/>
    </location>
</feature>
<feature type="transmembrane region" description="Helical" evidence="1">
    <location>
        <begin position="20"/>
        <end position="37"/>
    </location>
</feature>
<dbReference type="EMBL" id="LTBB01000006">
    <property type="protein sequence ID" value="KYH28934.1"/>
    <property type="molecule type" value="Genomic_DNA"/>
</dbReference>
<keyword evidence="3" id="KW-1185">Reference proteome</keyword>
<dbReference type="RefSeq" id="WP_061858233.1">
    <property type="nucleotide sequence ID" value="NZ_LTBB01000006.1"/>
</dbReference>
<accession>A0A151AMS5</accession>
<comment type="caution">
    <text evidence="2">The sequence shown here is derived from an EMBL/GenBank/DDBJ whole genome shotgun (WGS) entry which is preliminary data.</text>
</comment>
<evidence type="ECO:0000256" key="1">
    <source>
        <dbReference type="SAM" id="Phobius"/>
    </source>
</evidence>
<feature type="transmembrane region" description="Helical" evidence="1">
    <location>
        <begin position="184"/>
        <end position="204"/>
    </location>
</feature>
<feature type="transmembrane region" description="Helical" evidence="1">
    <location>
        <begin position="72"/>
        <end position="92"/>
    </location>
</feature>
<dbReference type="InterPro" id="IPR053046">
    <property type="entry name" value="ABC-5_transporter"/>
</dbReference>
<evidence type="ECO:0000313" key="3">
    <source>
        <dbReference type="Proteomes" id="UP000075374"/>
    </source>
</evidence>
<protein>
    <submittedName>
        <fullName evidence="2">ABC-2 family transporter protein</fullName>
    </submittedName>
</protein>
<gene>
    <name evidence="2" type="ORF">CLCOL_13740</name>
</gene>
<dbReference type="STRING" id="1121305.CLCOL_13740"/>
<keyword evidence="1" id="KW-0812">Transmembrane</keyword>
<reference evidence="2 3" key="1">
    <citation type="submission" date="2016-02" db="EMBL/GenBank/DDBJ databases">
        <title>Genome sequence of Clostridium colicanis DSM 13634.</title>
        <authorList>
            <person name="Poehlein A."/>
            <person name="Daniel R."/>
        </authorList>
    </citation>
    <scope>NUCLEOTIDE SEQUENCE [LARGE SCALE GENOMIC DNA]</scope>
    <source>
        <strain evidence="2 3">DSM 13634</strain>
    </source>
</reference>
<feature type="transmembrane region" description="Helical" evidence="1">
    <location>
        <begin position="326"/>
        <end position="352"/>
    </location>
</feature>
<feature type="transmembrane region" description="Helical" evidence="1">
    <location>
        <begin position="279"/>
        <end position="306"/>
    </location>
</feature>
<dbReference type="Proteomes" id="UP000075374">
    <property type="component" value="Unassembled WGS sequence"/>
</dbReference>
<dbReference type="AlphaFoldDB" id="A0A151AMS5"/>